<organism evidence="1 2">
    <name type="scientific">Tenacibaculum adriaticum</name>
    <dbReference type="NCBI Taxonomy" id="413713"/>
    <lineage>
        <taxon>Bacteria</taxon>
        <taxon>Pseudomonadati</taxon>
        <taxon>Bacteroidota</taxon>
        <taxon>Flavobacteriia</taxon>
        <taxon>Flavobacteriales</taxon>
        <taxon>Flavobacteriaceae</taxon>
        <taxon>Tenacibaculum</taxon>
    </lineage>
</organism>
<reference evidence="1 2" key="1">
    <citation type="submission" date="2019-07" db="EMBL/GenBank/DDBJ databases">
        <title>Genomic Encyclopedia of Type Strains, Phase IV (KMG-IV): sequencing the most valuable type-strain genomes for metagenomic binning, comparative biology and taxonomic classification.</title>
        <authorList>
            <person name="Goeker M."/>
        </authorList>
    </citation>
    <scope>NUCLEOTIDE SEQUENCE [LARGE SCALE GENOMIC DNA]</scope>
    <source>
        <strain evidence="1 2">DSM 18961</strain>
    </source>
</reference>
<accession>A0A5S5DSX2</accession>
<sequence length="130" mass="15463">MKKITLLLLVFTALNCFSQNREGTIFYSSVDRTEETYNINIDIFELHGTEYIEVELFDEKEVKLSSNMATLRFKDKKFFLTYNNEESEVVIQNINLKLKNTNNDLEYPMVKVKLLDENYDVVDFSQRVFY</sequence>
<protein>
    <submittedName>
        <fullName evidence="1">Uncharacterized protein</fullName>
    </submittedName>
</protein>
<dbReference type="Proteomes" id="UP000323136">
    <property type="component" value="Unassembled WGS sequence"/>
</dbReference>
<dbReference type="RefSeq" id="WP_148870305.1">
    <property type="nucleotide sequence ID" value="NZ_VNIA01000003.1"/>
</dbReference>
<evidence type="ECO:0000313" key="2">
    <source>
        <dbReference type="Proteomes" id="UP000323136"/>
    </source>
</evidence>
<gene>
    <name evidence="1" type="ORF">C7447_103128</name>
</gene>
<dbReference type="EMBL" id="VNIA01000003">
    <property type="protein sequence ID" value="TYP97962.1"/>
    <property type="molecule type" value="Genomic_DNA"/>
</dbReference>
<keyword evidence="2" id="KW-1185">Reference proteome</keyword>
<proteinExistence type="predicted"/>
<dbReference type="OrthoDB" id="1189018at2"/>
<dbReference type="AlphaFoldDB" id="A0A5S5DSX2"/>
<evidence type="ECO:0000313" key="1">
    <source>
        <dbReference type="EMBL" id="TYP97962.1"/>
    </source>
</evidence>
<comment type="caution">
    <text evidence="1">The sequence shown here is derived from an EMBL/GenBank/DDBJ whole genome shotgun (WGS) entry which is preliminary data.</text>
</comment>
<name>A0A5S5DSX2_9FLAO</name>